<proteinExistence type="predicted"/>
<keyword evidence="1" id="KW-0812">Transmembrane</keyword>
<dbReference type="AlphaFoldDB" id="A0A5J6HZU1"/>
<sequence length="62" mass="7032">MSPRRTAILHYCMAAVWALLLIPTLIWWPNSVLWVAFMSLYANFVGHLSAAKASRAEQEAEK</sequence>
<keyword evidence="1" id="KW-0472">Membrane</keyword>
<dbReference type="Proteomes" id="UP000326598">
    <property type="component" value="Chromosome"/>
</dbReference>
<feature type="transmembrane region" description="Helical" evidence="1">
    <location>
        <begin position="7"/>
        <end position="26"/>
    </location>
</feature>
<evidence type="ECO:0000313" key="2">
    <source>
        <dbReference type="EMBL" id="QEV23941.1"/>
    </source>
</evidence>
<evidence type="ECO:0000313" key="3">
    <source>
        <dbReference type="Proteomes" id="UP000326598"/>
    </source>
</evidence>
<organism evidence="2 3">
    <name type="scientific">Streptomyces coeruleorubidus</name>
    <dbReference type="NCBI Taxonomy" id="116188"/>
    <lineage>
        <taxon>Bacteria</taxon>
        <taxon>Bacillati</taxon>
        <taxon>Actinomycetota</taxon>
        <taxon>Actinomycetes</taxon>
        <taxon>Kitasatosporales</taxon>
        <taxon>Streptomycetaceae</taxon>
        <taxon>Streptomyces</taxon>
    </lineage>
</organism>
<dbReference type="GeneID" id="91415858"/>
<evidence type="ECO:0000256" key="1">
    <source>
        <dbReference type="SAM" id="Phobius"/>
    </source>
</evidence>
<name>A0A5J6HZU1_STRC4</name>
<keyword evidence="1" id="KW-1133">Transmembrane helix</keyword>
<protein>
    <submittedName>
        <fullName evidence="2">Uncharacterized protein</fullName>
    </submittedName>
</protein>
<dbReference type="RefSeq" id="WP_150479560.1">
    <property type="nucleotide sequence ID" value="NZ_BMTB01000010.1"/>
</dbReference>
<accession>A0A5J6HZU1</accession>
<gene>
    <name evidence="2" type="ORF">CP976_07135</name>
</gene>
<dbReference type="KEGG" id="scoe:CP976_07135"/>
<reference evidence="2 3" key="1">
    <citation type="submission" date="2017-09" db="EMBL/GenBank/DDBJ databases">
        <authorList>
            <person name="Lee N."/>
            <person name="Cho B.-K."/>
        </authorList>
    </citation>
    <scope>NUCLEOTIDE SEQUENCE [LARGE SCALE GENOMIC DNA]</scope>
    <source>
        <strain evidence="2 3">ATCC 13740</strain>
    </source>
</reference>
<dbReference type="EMBL" id="CP023694">
    <property type="protein sequence ID" value="QEV23941.1"/>
    <property type="molecule type" value="Genomic_DNA"/>
</dbReference>